<reference evidence="2" key="1">
    <citation type="submission" date="2016-10" db="EMBL/GenBank/DDBJ databases">
        <authorList>
            <person name="Varghese N."/>
            <person name="Submissions S."/>
        </authorList>
    </citation>
    <scope>NUCLEOTIDE SEQUENCE [LARGE SCALE GENOMIC DNA]</scope>
    <source>
        <strain evidence="2">DSM 9751</strain>
    </source>
</reference>
<dbReference type="RefSeq" id="WP_092320896.1">
    <property type="nucleotide sequence ID" value="NZ_FNTJ01000003.1"/>
</dbReference>
<organism evidence="1 2">
    <name type="scientific">Pseudomonas saponiphila</name>
    <dbReference type="NCBI Taxonomy" id="556534"/>
    <lineage>
        <taxon>Bacteria</taxon>
        <taxon>Pseudomonadati</taxon>
        <taxon>Pseudomonadota</taxon>
        <taxon>Gammaproteobacteria</taxon>
        <taxon>Pseudomonadales</taxon>
        <taxon>Pseudomonadaceae</taxon>
        <taxon>Pseudomonas</taxon>
    </lineage>
</organism>
<sequence>MIDNAGKTRVIPELIRDAMRDGRKFSSEQRLEDALYQTVLEAELQVRSRRFLPKQAIKAALRKAIEESKRQGSCVLANGDKVLVTHMTDAFANARGFV</sequence>
<proteinExistence type="predicted"/>
<evidence type="ECO:0000313" key="1">
    <source>
        <dbReference type="EMBL" id="SED36042.1"/>
    </source>
</evidence>
<protein>
    <submittedName>
        <fullName evidence="1">Uncharacterized protein</fullName>
    </submittedName>
</protein>
<dbReference type="Proteomes" id="UP000198982">
    <property type="component" value="Unassembled WGS sequence"/>
</dbReference>
<evidence type="ECO:0000313" key="2">
    <source>
        <dbReference type="Proteomes" id="UP000198982"/>
    </source>
</evidence>
<accession>A0A1H5A150</accession>
<name>A0A1H5A150_9PSED</name>
<dbReference type="AlphaFoldDB" id="A0A1H5A150"/>
<dbReference type="EMBL" id="FNTJ01000003">
    <property type="protein sequence ID" value="SED36042.1"/>
    <property type="molecule type" value="Genomic_DNA"/>
</dbReference>
<keyword evidence="2" id="KW-1185">Reference proteome</keyword>
<gene>
    <name evidence="1" type="ORF">SAMN05216178_6935</name>
</gene>